<dbReference type="PROSITE" id="PS00108">
    <property type="entry name" value="PROTEIN_KINASE_ST"/>
    <property type="match status" value="1"/>
</dbReference>
<evidence type="ECO:0000256" key="3">
    <source>
        <dbReference type="ARBA" id="ARBA00022777"/>
    </source>
</evidence>
<feature type="transmembrane region" description="Helical" evidence="6">
    <location>
        <begin position="191"/>
        <end position="209"/>
    </location>
</feature>
<feature type="transmembrane region" description="Helical" evidence="6">
    <location>
        <begin position="128"/>
        <end position="146"/>
    </location>
</feature>
<evidence type="ECO:0000313" key="8">
    <source>
        <dbReference type="EMBL" id="QDV73501.1"/>
    </source>
</evidence>
<gene>
    <name evidence="8" type="primary">pknB_3</name>
    <name evidence="8" type="ORF">Spa11_16980</name>
</gene>
<dbReference type="Pfam" id="PF00069">
    <property type="entry name" value="Pkinase"/>
    <property type="match status" value="1"/>
</dbReference>
<dbReference type="SUPFAM" id="SSF56112">
    <property type="entry name" value="Protein kinase-like (PK-like)"/>
    <property type="match status" value="1"/>
</dbReference>
<keyword evidence="1 8" id="KW-0808">Transferase</keyword>
<dbReference type="PANTHER" id="PTHR43289">
    <property type="entry name" value="MITOGEN-ACTIVATED PROTEIN KINASE KINASE KINASE 20-RELATED"/>
    <property type="match status" value="1"/>
</dbReference>
<evidence type="ECO:0000256" key="2">
    <source>
        <dbReference type="ARBA" id="ARBA00022741"/>
    </source>
</evidence>
<dbReference type="EC" id="2.7.11.1" evidence="8"/>
<dbReference type="EMBL" id="CP036349">
    <property type="protein sequence ID" value="QDV73501.1"/>
    <property type="molecule type" value="Genomic_DNA"/>
</dbReference>
<evidence type="ECO:0000256" key="4">
    <source>
        <dbReference type="ARBA" id="ARBA00022840"/>
    </source>
</evidence>
<organism evidence="8 9">
    <name type="scientific">Botrimarina mediterranea</name>
    <dbReference type="NCBI Taxonomy" id="2528022"/>
    <lineage>
        <taxon>Bacteria</taxon>
        <taxon>Pseudomonadati</taxon>
        <taxon>Planctomycetota</taxon>
        <taxon>Planctomycetia</taxon>
        <taxon>Pirellulales</taxon>
        <taxon>Lacipirellulaceae</taxon>
        <taxon>Botrimarina</taxon>
    </lineage>
</organism>
<dbReference type="AlphaFoldDB" id="A0A518K6S7"/>
<protein>
    <submittedName>
        <fullName evidence="8">Serine/threonine-protein kinase PknB</fullName>
        <ecNumber evidence="8">2.7.11.1</ecNumber>
    </submittedName>
</protein>
<keyword evidence="2 5" id="KW-0547">Nucleotide-binding</keyword>
<dbReference type="PANTHER" id="PTHR43289:SF6">
    <property type="entry name" value="SERINE_THREONINE-PROTEIN KINASE NEKL-3"/>
    <property type="match status" value="1"/>
</dbReference>
<evidence type="ECO:0000259" key="7">
    <source>
        <dbReference type="PROSITE" id="PS50011"/>
    </source>
</evidence>
<evidence type="ECO:0000313" key="9">
    <source>
        <dbReference type="Proteomes" id="UP000316426"/>
    </source>
</evidence>
<evidence type="ECO:0000256" key="6">
    <source>
        <dbReference type="SAM" id="Phobius"/>
    </source>
</evidence>
<dbReference type="GO" id="GO:0005524">
    <property type="term" value="F:ATP binding"/>
    <property type="evidence" value="ECO:0007669"/>
    <property type="project" value="UniProtKB-UniRule"/>
</dbReference>
<keyword evidence="6" id="KW-0472">Membrane</keyword>
<feature type="domain" description="Protein kinase" evidence="7">
    <location>
        <begin position="291"/>
        <end position="561"/>
    </location>
</feature>
<dbReference type="Gene3D" id="1.10.510.10">
    <property type="entry name" value="Transferase(Phosphotransferase) domain 1"/>
    <property type="match status" value="1"/>
</dbReference>
<feature type="transmembrane region" description="Helical" evidence="6">
    <location>
        <begin position="216"/>
        <end position="237"/>
    </location>
</feature>
<dbReference type="PROSITE" id="PS50011">
    <property type="entry name" value="PROTEIN_KINASE_DOM"/>
    <property type="match status" value="1"/>
</dbReference>
<dbReference type="KEGG" id="bmei:Spa11_16980"/>
<dbReference type="SMART" id="SM00220">
    <property type="entry name" value="S_TKc"/>
    <property type="match status" value="1"/>
</dbReference>
<dbReference type="InterPro" id="IPR017441">
    <property type="entry name" value="Protein_kinase_ATP_BS"/>
</dbReference>
<proteinExistence type="predicted"/>
<evidence type="ECO:0000256" key="1">
    <source>
        <dbReference type="ARBA" id="ARBA00022679"/>
    </source>
</evidence>
<dbReference type="PROSITE" id="PS00107">
    <property type="entry name" value="PROTEIN_KINASE_ATP"/>
    <property type="match status" value="1"/>
</dbReference>
<name>A0A518K6S7_9BACT</name>
<dbReference type="InterPro" id="IPR008271">
    <property type="entry name" value="Ser/Thr_kinase_AS"/>
</dbReference>
<reference evidence="8 9" key="1">
    <citation type="submission" date="2019-02" db="EMBL/GenBank/DDBJ databases">
        <title>Deep-cultivation of Planctomycetes and their phenomic and genomic characterization uncovers novel biology.</title>
        <authorList>
            <person name="Wiegand S."/>
            <person name="Jogler M."/>
            <person name="Boedeker C."/>
            <person name="Pinto D."/>
            <person name="Vollmers J."/>
            <person name="Rivas-Marin E."/>
            <person name="Kohn T."/>
            <person name="Peeters S.H."/>
            <person name="Heuer A."/>
            <person name="Rast P."/>
            <person name="Oberbeckmann S."/>
            <person name="Bunk B."/>
            <person name="Jeske O."/>
            <person name="Meyerdierks A."/>
            <person name="Storesund J.E."/>
            <person name="Kallscheuer N."/>
            <person name="Luecker S."/>
            <person name="Lage O.M."/>
            <person name="Pohl T."/>
            <person name="Merkel B.J."/>
            <person name="Hornburger P."/>
            <person name="Mueller R.-W."/>
            <person name="Bruemmer F."/>
            <person name="Labrenz M."/>
            <person name="Spormann A.M."/>
            <person name="Op den Camp H."/>
            <person name="Overmann J."/>
            <person name="Amann R."/>
            <person name="Jetten M.S.M."/>
            <person name="Mascher T."/>
            <person name="Medema M.H."/>
            <person name="Devos D.P."/>
            <person name="Kaster A.-K."/>
            <person name="Ovreas L."/>
            <person name="Rohde M."/>
            <person name="Galperin M.Y."/>
            <person name="Jogler C."/>
        </authorList>
    </citation>
    <scope>NUCLEOTIDE SEQUENCE [LARGE SCALE GENOMIC DNA]</scope>
    <source>
        <strain evidence="8 9">Spa11</strain>
    </source>
</reference>
<dbReference type="InterPro" id="IPR011009">
    <property type="entry name" value="Kinase-like_dom_sf"/>
</dbReference>
<dbReference type="Gene3D" id="3.30.200.20">
    <property type="entry name" value="Phosphorylase Kinase, domain 1"/>
    <property type="match status" value="1"/>
</dbReference>
<feature type="transmembrane region" description="Helical" evidence="6">
    <location>
        <begin position="94"/>
        <end position="116"/>
    </location>
</feature>
<dbReference type="GO" id="GO:0004674">
    <property type="term" value="F:protein serine/threonine kinase activity"/>
    <property type="evidence" value="ECO:0007669"/>
    <property type="project" value="UniProtKB-EC"/>
</dbReference>
<dbReference type="Proteomes" id="UP000316426">
    <property type="component" value="Chromosome"/>
</dbReference>
<feature type="transmembrane region" description="Helical" evidence="6">
    <location>
        <begin position="158"/>
        <end position="179"/>
    </location>
</feature>
<dbReference type="CDD" id="cd14014">
    <property type="entry name" value="STKc_PknB_like"/>
    <property type="match status" value="1"/>
</dbReference>
<keyword evidence="4 5" id="KW-0067">ATP-binding</keyword>
<dbReference type="InterPro" id="IPR000719">
    <property type="entry name" value="Prot_kinase_dom"/>
</dbReference>
<accession>A0A518K6S7</accession>
<keyword evidence="9" id="KW-1185">Reference proteome</keyword>
<keyword evidence="3 8" id="KW-0418">Kinase</keyword>
<keyword evidence="6" id="KW-1133">Transmembrane helix</keyword>
<feature type="binding site" evidence="5">
    <location>
        <position position="320"/>
    </location>
    <ligand>
        <name>ATP</name>
        <dbReference type="ChEBI" id="CHEBI:30616"/>
    </ligand>
</feature>
<evidence type="ECO:0000256" key="5">
    <source>
        <dbReference type="PROSITE-ProRule" id="PRU10141"/>
    </source>
</evidence>
<sequence>MPRTNGPRRGPARSGAAVVIGSSIENAETVAAPISMLSAIREDSATAGAATGAKESGSRGSGAISAAARGLVRLVEGGSVHLSSETRGILQRRLLLAAALLATGYAAFLIRGLFYWEHTYGVAGSHMFWVHSAATVLTGAIAGWLWKAQSLTLTPLRIAEWAIFGGAAVFFLFVTQNRIDHSAKLEEGAHLPNVVAPWLLLLFTYALFVPNSWRRALRFLAPAALAPIAVILFQKALCPAFQDCYAHGAYSDYLTEHALEMLFALAIAVVGVHTINTLRHEAFAAKQLGQYRLKQKLGSGGMGEVYLAEHQMMKRPCAIKVIRPDKAGDRRNLARFEREVRSTAKLSHWNSIDIFDYGSTPDGTFYYVMEYLPGHNLGELVDLEGALPPSRVVYLMDQVCRALSEAHGIGLVHRDIKPANIFCSYRGGEFDVAKLLDFGLAKPTVAVEGDGASAFLTQEGALTGSPMFMSPEQATAEREADVRSDIYSLGCVLYYLLTGKSPFPYEQVVKVIIAHASEEVLPPRQHNPLLPIELEDIVLRCLEKDPEHRFQTVDELRRALMDVQFEDSWSPERAAEWWNCKACPQRKAMAAAAIEAAAV</sequence>
<keyword evidence="6" id="KW-0812">Transmembrane</keyword>